<dbReference type="AlphaFoldDB" id="A0AAP3GWI5"/>
<accession>A0AAP3GWI5</accession>
<feature type="coiled-coil region" evidence="1">
    <location>
        <begin position="212"/>
        <end position="239"/>
    </location>
</feature>
<dbReference type="RefSeq" id="WP_269255572.1">
    <property type="nucleotide sequence ID" value="NZ_JAKHFC010000002.1"/>
</dbReference>
<keyword evidence="1" id="KW-0175">Coiled coil</keyword>
<evidence type="ECO:0000313" key="3">
    <source>
        <dbReference type="Proteomes" id="UP001213015"/>
    </source>
</evidence>
<name>A0AAP3GWI5_9LACO</name>
<comment type="caution">
    <text evidence="2">The sequence shown here is derived from an EMBL/GenBank/DDBJ whole genome shotgun (WGS) entry which is preliminary data.</text>
</comment>
<gene>
    <name evidence="2" type="ORF">L2422_01970</name>
</gene>
<evidence type="ECO:0000256" key="1">
    <source>
        <dbReference type="SAM" id="Coils"/>
    </source>
</evidence>
<proteinExistence type="predicted"/>
<evidence type="ECO:0000313" key="2">
    <source>
        <dbReference type="EMBL" id="MCZ3844293.1"/>
    </source>
</evidence>
<sequence>MNIAEEVKKGIYHFSVVPCDCNVAYTQHSLETLMNNQIFRDSVIQQIPDNVKTLDDYLVFLVINRINGLLNCSNLPHDVSKERDIKEKLSQINLKKLASQSLNYINKNFLQIWNLNNRDIRKATLSIIKQKQKKKKDKVSEPVIETLIEVDRYYLIYNFQEFRPSFKKYKRLLPKVLDVRFFLKSEPVCLNEIIDLYLKIMSNNNSDNAQFKEIVEENINVLLDKIEELYKEKIDYKQALSWYDNLQKFKTILTYTDVNKDKVEMVERLIKKLDIVKAKGLKENGQQIVYKEKINFKKIVNGLKKDGSLICLTHKISDNKFMSFLEEISPKQELSDFIKNIGVQTDENYPASYQDKLNIQVTFLGAIFQKLITESESSNIFSQCFLRATQKISYELEYNQILNHAQMLMSNLLIISNNSKLLNDKNQMLIQTMSYNAISLSIGLTEELLREYAIHLGKKSDISRGDLTLGKLLSIAPSNDYFYNISKQHKLALGYFLVKAEGENITKNIRNQVAHLCIETENLFTLENVGKILYLLTDVLNTITIACI</sequence>
<dbReference type="Proteomes" id="UP001213015">
    <property type="component" value="Unassembled WGS sequence"/>
</dbReference>
<organism evidence="2 3">
    <name type="scientific">Lactobacillus mulieris</name>
    <dbReference type="NCBI Taxonomy" id="2508708"/>
    <lineage>
        <taxon>Bacteria</taxon>
        <taxon>Bacillati</taxon>
        <taxon>Bacillota</taxon>
        <taxon>Bacilli</taxon>
        <taxon>Lactobacillales</taxon>
        <taxon>Lactobacillaceae</taxon>
        <taxon>Lactobacillus</taxon>
    </lineage>
</organism>
<protein>
    <submittedName>
        <fullName evidence="2">Uncharacterized protein</fullName>
    </submittedName>
</protein>
<reference evidence="2" key="1">
    <citation type="submission" date="2022-01" db="EMBL/GenBank/DDBJ databases">
        <title>VMRC isolate genome collection.</title>
        <authorList>
            <person name="France M."/>
            <person name="Rutt L."/>
            <person name="Humphrys M."/>
            <person name="Ravel J."/>
        </authorList>
    </citation>
    <scope>NUCLEOTIDE SEQUENCE</scope>
    <source>
        <strain evidence="2">C0127B5</strain>
    </source>
</reference>
<dbReference type="EMBL" id="JAKHLF010000002">
    <property type="protein sequence ID" value="MCZ3844293.1"/>
    <property type="molecule type" value="Genomic_DNA"/>
</dbReference>